<evidence type="ECO:0008006" key="4">
    <source>
        <dbReference type="Google" id="ProtNLM"/>
    </source>
</evidence>
<dbReference type="RefSeq" id="WP_379916874.1">
    <property type="nucleotide sequence ID" value="NZ_JBHUDD010000130.1"/>
</dbReference>
<reference evidence="3" key="1">
    <citation type="journal article" date="2019" name="Int. J. Syst. Evol. Microbiol.">
        <title>The Global Catalogue of Microorganisms (GCM) 10K type strain sequencing project: providing services to taxonomists for standard genome sequencing and annotation.</title>
        <authorList>
            <consortium name="The Broad Institute Genomics Platform"/>
            <consortium name="The Broad Institute Genome Sequencing Center for Infectious Disease"/>
            <person name="Wu L."/>
            <person name="Ma J."/>
        </authorList>
    </citation>
    <scope>NUCLEOTIDE SEQUENCE [LARGE SCALE GENOMIC DNA]</scope>
    <source>
        <strain evidence="3">CGMCC 1.12477</strain>
    </source>
</reference>
<accession>A0ABW4EGS0</accession>
<sequence>MDRLSIFLTLAVGAVVTGSLIIVVLVLGWYSWPAIAGAAIAGTLLTWPASYVISRRIKRQDCQSAFKTDPS</sequence>
<evidence type="ECO:0000256" key="1">
    <source>
        <dbReference type="SAM" id="Phobius"/>
    </source>
</evidence>
<keyword evidence="1" id="KW-0472">Membrane</keyword>
<comment type="caution">
    <text evidence="2">The sequence shown here is derived from an EMBL/GenBank/DDBJ whole genome shotgun (WGS) entry which is preliminary data.</text>
</comment>
<feature type="transmembrane region" description="Helical" evidence="1">
    <location>
        <begin position="7"/>
        <end position="29"/>
    </location>
</feature>
<proteinExistence type="predicted"/>
<organism evidence="2 3">
    <name type="scientific">Lacimonas salitolerans</name>
    <dbReference type="NCBI Taxonomy" id="1323750"/>
    <lineage>
        <taxon>Bacteria</taxon>
        <taxon>Pseudomonadati</taxon>
        <taxon>Pseudomonadota</taxon>
        <taxon>Alphaproteobacteria</taxon>
        <taxon>Rhodobacterales</taxon>
        <taxon>Paracoccaceae</taxon>
        <taxon>Lacimonas</taxon>
    </lineage>
</organism>
<name>A0ABW4EGS0_9RHOB</name>
<dbReference type="Proteomes" id="UP001597186">
    <property type="component" value="Unassembled WGS sequence"/>
</dbReference>
<keyword evidence="3" id="KW-1185">Reference proteome</keyword>
<keyword evidence="1" id="KW-0812">Transmembrane</keyword>
<evidence type="ECO:0000313" key="2">
    <source>
        <dbReference type="EMBL" id="MFD1510573.1"/>
    </source>
</evidence>
<protein>
    <recommendedName>
        <fullName evidence="4">CTP synthetase</fullName>
    </recommendedName>
</protein>
<dbReference type="EMBL" id="JBHUDD010000130">
    <property type="protein sequence ID" value="MFD1510573.1"/>
    <property type="molecule type" value="Genomic_DNA"/>
</dbReference>
<evidence type="ECO:0000313" key="3">
    <source>
        <dbReference type="Proteomes" id="UP001597186"/>
    </source>
</evidence>
<gene>
    <name evidence="2" type="ORF">ACFTOW_14375</name>
</gene>
<keyword evidence="1" id="KW-1133">Transmembrane helix</keyword>
<feature type="transmembrane region" description="Helical" evidence="1">
    <location>
        <begin position="35"/>
        <end position="53"/>
    </location>
</feature>